<dbReference type="EMBL" id="QGKL01000016">
    <property type="protein sequence ID" value="PWQ97890.1"/>
    <property type="molecule type" value="Genomic_DNA"/>
</dbReference>
<feature type="domain" description="UspA" evidence="2">
    <location>
        <begin position="1"/>
        <end position="137"/>
    </location>
</feature>
<dbReference type="PRINTS" id="PR01438">
    <property type="entry name" value="UNVRSLSTRESS"/>
</dbReference>
<gene>
    <name evidence="3" type="ORF">DKT75_05340</name>
</gene>
<dbReference type="OrthoDB" id="9792500at2"/>
<evidence type="ECO:0000313" key="3">
    <source>
        <dbReference type="EMBL" id="PWQ97890.1"/>
    </source>
</evidence>
<dbReference type="AlphaFoldDB" id="A0A317CNJ7"/>
<dbReference type="InterPro" id="IPR006015">
    <property type="entry name" value="Universal_stress_UspA"/>
</dbReference>
<dbReference type="PANTHER" id="PTHR46268:SF6">
    <property type="entry name" value="UNIVERSAL STRESS PROTEIN UP12"/>
    <property type="match status" value="1"/>
</dbReference>
<dbReference type="Gene3D" id="3.40.50.620">
    <property type="entry name" value="HUPs"/>
    <property type="match status" value="1"/>
</dbReference>
<dbReference type="CDD" id="cd00293">
    <property type="entry name" value="USP-like"/>
    <property type="match status" value="1"/>
</dbReference>
<evidence type="ECO:0000313" key="4">
    <source>
        <dbReference type="Proteomes" id="UP000245506"/>
    </source>
</evidence>
<dbReference type="Pfam" id="PF00582">
    <property type="entry name" value="Usp"/>
    <property type="match status" value="1"/>
</dbReference>
<name>A0A317CNJ7_9GAMM</name>
<evidence type="ECO:0000259" key="2">
    <source>
        <dbReference type="Pfam" id="PF00582"/>
    </source>
</evidence>
<proteinExistence type="inferred from homology"/>
<organism evidence="3 4">
    <name type="scientific">Leucothrix arctica</name>
    <dbReference type="NCBI Taxonomy" id="1481894"/>
    <lineage>
        <taxon>Bacteria</taxon>
        <taxon>Pseudomonadati</taxon>
        <taxon>Pseudomonadota</taxon>
        <taxon>Gammaproteobacteria</taxon>
        <taxon>Thiotrichales</taxon>
        <taxon>Thiotrichaceae</taxon>
        <taxon>Leucothrix</taxon>
    </lineage>
</organism>
<protein>
    <submittedName>
        <fullName evidence="3">Universal stress protein</fullName>
    </submittedName>
</protein>
<comment type="caution">
    <text evidence="3">The sequence shown here is derived from an EMBL/GenBank/DDBJ whole genome shotgun (WGS) entry which is preliminary data.</text>
</comment>
<reference evidence="3 4" key="1">
    <citation type="submission" date="2018-05" db="EMBL/GenBank/DDBJ databases">
        <title>Leucothrix arctica sp. nov., isolated from Arctic seawater.</title>
        <authorList>
            <person name="Choi A."/>
            <person name="Baek K."/>
        </authorList>
    </citation>
    <scope>NUCLEOTIDE SEQUENCE [LARGE SCALE GENOMIC DNA]</scope>
    <source>
        <strain evidence="3 4">IMCC9719</strain>
    </source>
</reference>
<dbReference type="RefSeq" id="WP_109822396.1">
    <property type="nucleotide sequence ID" value="NZ_QGKL01000016.1"/>
</dbReference>
<dbReference type="InterPro" id="IPR014729">
    <property type="entry name" value="Rossmann-like_a/b/a_fold"/>
</dbReference>
<dbReference type="InterPro" id="IPR006016">
    <property type="entry name" value="UspA"/>
</dbReference>
<sequence>MYKNILVPVAPHHPANTKEAIALAQLLKAEGGKITLISVLESIPGYATQYLPADQLEKTKEKTKARLVEDAQGISDATVKVLTAGGSAGATVVEYAKTHDMDLIIIASHKPGLQDYFLGSTAARVVRHADCAVHVIR</sequence>
<evidence type="ECO:0000256" key="1">
    <source>
        <dbReference type="ARBA" id="ARBA00008791"/>
    </source>
</evidence>
<dbReference type="Proteomes" id="UP000245506">
    <property type="component" value="Unassembled WGS sequence"/>
</dbReference>
<dbReference type="PANTHER" id="PTHR46268">
    <property type="entry name" value="STRESS RESPONSE PROTEIN NHAX"/>
    <property type="match status" value="1"/>
</dbReference>
<comment type="similarity">
    <text evidence="1">Belongs to the universal stress protein A family.</text>
</comment>
<dbReference type="SUPFAM" id="SSF52402">
    <property type="entry name" value="Adenine nucleotide alpha hydrolases-like"/>
    <property type="match status" value="1"/>
</dbReference>
<keyword evidence="4" id="KW-1185">Reference proteome</keyword>
<accession>A0A317CNJ7</accession>